<protein>
    <submittedName>
        <fullName evidence="2">Pimeloyl-ACP methyl ester carboxylesterase</fullName>
    </submittedName>
</protein>
<dbReference type="GO" id="GO:0003824">
    <property type="term" value="F:catalytic activity"/>
    <property type="evidence" value="ECO:0007669"/>
    <property type="project" value="InterPro"/>
</dbReference>
<accession>A0A840CA00</accession>
<sequence length="274" mass="30180">MQEGQYADIGGVKLHYHDVGEGPALVLLHGSGPGASGWSNFNRNIETLSGKFRVICPDLPGFGGSDMKPVDAPIPGWWADVMLGLLDHLGIAKAHFLGNSMGGMITLKIALEHPERIDRMVLMAPGGGTAVTSIFPSEGIKTLIGFYDGPGPSIERLRGFIDQFVYDPSAITEELVQERFEAAMNPRIVAQPPMRPGPAGMPEELWRDARLTRLPHEALILWGREDRVLPVDTGFTLMKQIPNARFLVMPRCGHWIQWEKADEFNAIVSEFLSE</sequence>
<reference evidence="2" key="1">
    <citation type="submission" date="2020-08" db="EMBL/GenBank/DDBJ databases">
        <title>Genomic Encyclopedia of Type Strains, Phase IV (KMG-IV): sequencing the most valuable type-strain genomes for metagenomic binning, comparative biology and taxonomic classification.</title>
        <authorList>
            <person name="Goeker M."/>
        </authorList>
    </citation>
    <scope>NUCLEOTIDE SEQUENCE [LARGE SCALE GENOMIC DNA]</scope>
    <source>
        <strain evidence="2">DSM 105040</strain>
    </source>
</reference>
<proteinExistence type="predicted"/>
<dbReference type="AlphaFoldDB" id="A0A840CA00"/>
<keyword evidence="3" id="KW-1185">Reference proteome</keyword>
<dbReference type="PRINTS" id="PR00412">
    <property type="entry name" value="EPOXHYDRLASE"/>
</dbReference>
<evidence type="ECO:0000259" key="1">
    <source>
        <dbReference type="Pfam" id="PF00561"/>
    </source>
</evidence>
<organism evidence="2 3">
    <name type="scientific">Actibacterium naphthalenivorans</name>
    <dbReference type="NCBI Taxonomy" id="1614693"/>
    <lineage>
        <taxon>Bacteria</taxon>
        <taxon>Pseudomonadati</taxon>
        <taxon>Pseudomonadota</taxon>
        <taxon>Alphaproteobacteria</taxon>
        <taxon>Rhodobacterales</taxon>
        <taxon>Roseobacteraceae</taxon>
        <taxon>Actibacterium</taxon>
    </lineage>
</organism>
<dbReference type="RefSeq" id="WP_054540001.1">
    <property type="nucleotide sequence ID" value="NZ_JACIEQ010000003.1"/>
</dbReference>
<dbReference type="InterPro" id="IPR000639">
    <property type="entry name" value="Epox_hydrolase-like"/>
</dbReference>
<dbReference type="Proteomes" id="UP000585681">
    <property type="component" value="Unassembled WGS sequence"/>
</dbReference>
<dbReference type="PANTHER" id="PTHR46438:SF11">
    <property type="entry name" value="LIPASE-RELATED"/>
    <property type="match status" value="1"/>
</dbReference>
<dbReference type="SUPFAM" id="SSF53474">
    <property type="entry name" value="alpha/beta-Hydrolases"/>
    <property type="match status" value="1"/>
</dbReference>
<dbReference type="PRINTS" id="PR00111">
    <property type="entry name" value="ABHYDROLASE"/>
</dbReference>
<evidence type="ECO:0000313" key="3">
    <source>
        <dbReference type="Proteomes" id="UP000585681"/>
    </source>
</evidence>
<dbReference type="EMBL" id="JACIEQ010000003">
    <property type="protein sequence ID" value="MBB4022874.1"/>
    <property type="molecule type" value="Genomic_DNA"/>
</dbReference>
<feature type="domain" description="AB hydrolase-1" evidence="1">
    <location>
        <begin position="23"/>
        <end position="261"/>
    </location>
</feature>
<comment type="caution">
    <text evidence="2">The sequence shown here is derived from an EMBL/GenBank/DDBJ whole genome shotgun (WGS) entry which is preliminary data.</text>
</comment>
<dbReference type="InterPro" id="IPR000073">
    <property type="entry name" value="AB_hydrolase_1"/>
</dbReference>
<dbReference type="Gene3D" id="3.40.50.1820">
    <property type="entry name" value="alpha/beta hydrolase"/>
    <property type="match status" value="1"/>
</dbReference>
<dbReference type="PANTHER" id="PTHR46438">
    <property type="entry name" value="ALPHA/BETA-HYDROLASES SUPERFAMILY PROTEIN"/>
    <property type="match status" value="1"/>
</dbReference>
<dbReference type="Pfam" id="PF00561">
    <property type="entry name" value="Abhydrolase_1"/>
    <property type="match status" value="1"/>
</dbReference>
<evidence type="ECO:0000313" key="2">
    <source>
        <dbReference type="EMBL" id="MBB4022874.1"/>
    </source>
</evidence>
<dbReference type="InterPro" id="IPR029058">
    <property type="entry name" value="AB_hydrolase_fold"/>
</dbReference>
<name>A0A840CA00_9RHOB</name>
<gene>
    <name evidence="2" type="ORF">GGR17_002693</name>
</gene>